<name>G0P8Z5_CAEBE</name>
<comment type="similarity">
    <text evidence="1">Belongs to the WD repeat ESC family.</text>
</comment>
<dbReference type="HOGENOM" id="CLU_032683_4_0_1"/>
<proteinExistence type="inferred from homology"/>
<dbReference type="InterPro" id="IPR051243">
    <property type="entry name" value="PcG_WD-repeat"/>
</dbReference>
<evidence type="ECO:0000313" key="8">
    <source>
        <dbReference type="EMBL" id="EGT48065.1"/>
    </source>
</evidence>
<dbReference type="AlphaFoldDB" id="G0P8Z5"/>
<dbReference type="SUPFAM" id="SSF50978">
    <property type="entry name" value="WD40 repeat-like"/>
    <property type="match status" value="1"/>
</dbReference>
<dbReference type="Gene3D" id="2.130.10.10">
    <property type="entry name" value="YVTN repeat-like/Quinoprotein amine dehydrogenase"/>
    <property type="match status" value="1"/>
</dbReference>
<feature type="repeat" description="WD" evidence="6">
    <location>
        <begin position="233"/>
        <end position="274"/>
    </location>
</feature>
<evidence type="ECO:0000256" key="6">
    <source>
        <dbReference type="PROSITE-ProRule" id="PRU00221"/>
    </source>
</evidence>
<evidence type="ECO:0000256" key="3">
    <source>
        <dbReference type="ARBA" id="ARBA00022737"/>
    </source>
</evidence>
<feature type="region of interest" description="Disordered" evidence="7">
    <location>
        <begin position="1"/>
        <end position="53"/>
    </location>
</feature>
<evidence type="ECO:0000256" key="2">
    <source>
        <dbReference type="ARBA" id="ARBA00022574"/>
    </source>
</evidence>
<dbReference type="SMART" id="SM00320">
    <property type="entry name" value="WD40"/>
    <property type="match status" value="4"/>
</dbReference>
<keyword evidence="9" id="KW-1185">Reference proteome</keyword>
<reference evidence="9" key="1">
    <citation type="submission" date="2011-07" db="EMBL/GenBank/DDBJ databases">
        <authorList>
            <consortium name="Caenorhabditis brenneri Sequencing and Analysis Consortium"/>
            <person name="Wilson R.K."/>
        </authorList>
    </citation>
    <scope>NUCLEOTIDE SEQUENCE [LARGE SCALE GENOMIC DNA]</scope>
    <source>
        <strain evidence="9">PB2801</strain>
    </source>
</reference>
<dbReference type="PANTHER" id="PTHR10253">
    <property type="entry name" value="POLYCOMB PROTEIN"/>
    <property type="match status" value="1"/>
</dbReference>
<dbReference type="STRING" id="135651.G0P8Z5"/>
<dbReference type="Proteomes" id="UP000008068">
    <property type="component" value="Unassembled WGS sequence"/>
</dbReference>
<dbReference type="PROSITE" id="PS50294">
    <property type="entry name" value="WD_REPEATS_REGION"/>
    <property type="match status" value="1"/>
</dbReference>
<evidence type="ECO:0000313" key="9">
    <source>
        <dbReference type="Proteomes" id="UP000008068"/>
    </source>
</evidence>
<dbReference type="EMBL" id="GL380142">
    <property type="protein sequence ID" value="EGT48065.1"/>
    <property type="molecule type" value="Genomic_DNA"/>
</dbReference>
<evidence type="ECO:0000256" key="7">
    <source>
        <dbReference type="SAM" id="MobiDB-lite"/>
    </source>
</evidence>
<dbReference type="InterPro" id="IPR019775">
    <property type="entry name" value="WD40_repeat_CS"/>
</dbReference>
<dbReference type="PROSITE" id="PS00678">
    <property type="entry name" value="WD_REPEATS_1"/>
    <property type="match status" value="1"/>
</dbReference>
<keyword evidence="2 6" id="KW-0853">WD repeat</keyword>
<dbReference type="InParanoid" id="G0P8Z5"/>
<keyword evidence="4" id="KW-0805">Transcription regulation</keyword>
<dbReference type="eggNOG" id="KOG1034">
    <property type="taxonomic scope" value="Eukaryota"/>
</dbReference>
<dbReference type="InterPro" id="IPR015943">
    <property type="entry name" value="WD40/YVTN_repeat-like_dom_sf"/>
</dbReference>
<evidence type="ECO:0000256" key="1">
    <source>
        <dbReference type="ARBA" id="ARBA00008075"/>
    </source>
</evidence>
<feature type="compositionally biased region" description="Polar residues" evidence="7">
    <location>
        <begin position="25"/>
        <end position="37"/>
    </location>
</feature>
<gene>
    <name evidence="8" type="ORF">CAEBREN_28826</name>
</gene>
<protein>
    <submittedName>
        <fullName evidence="8">Uncharacterized protein</fullName>
    </submittedName>
</protein>
<keyword evidence="5" id="KW-0804">Transcription</keyword>
<sequence length="466" mass="52620">MPGTANKRKAGAASVNSKRKKEESMTMNANIEKQTPVNKKALKREEANNVGASEENVLPDVNEAGKEEPKVQVPTKPFVGTFRMFEKHKTTLYGCAFNQFLHPPEVPTAAAVGGTRVHLYKFSPYAPYGNNHIIDYKDVNLEFKEAEDLYSVAWCQIGPDEYRIVFGGETGRLYVMDDRTMKITKNIIANGGAINDIRTCPTNSRLFATASKDKSIRVFDIRATAYLLVFGGLDSHLDSVLTVDWTPDGNKILSCGFDHYVNGWDLSAKEVQDHLTYCTKYLDENRPIKKISDPEGYTKQFHKPSNMIRQIHHDYVDCIRTVPGGKETYFITKGCGRESLLRFWRFGTYGSVTENSITGQPLISHTLIFTKKCTSASLWFNKFAIDPKHEFIVAGGDSGDLHFFNFDKKEDPIYTVKLNSRKEMTRQVAFSNDGKIILAVGQKGLICRLDRVPKESPINQNSWRRL</sequence>
<keyword evidence="3" id="KW-0677">Repeat</keyword>
<evidence type="ECO:0000256" key="4">
    <source>
        <dbReference type="ARBA" id="ARBA00023015"/>
    </source>
</evidence>
<feature type="compositionally biased region" description="Basic residues" evidence="7">
    <location>
        <begin position="1"/>
        <end position="10"/>
    </location>
</feature>
<dbReference type="Pfam" id="PF00400">
    <property type="entry name" value="WD40"/>
    <property type="match status" value="2"/>
</dbReference>
<accession>G0P8Z5</accession>
<organism evidence="9">
    <name type="scientific">Caenorhabditis brenneri</name>
    <name type="common">Nematode worm</name>
    <dbReference type="NCBI Taxonomy" id="135651"/>
    <lineage>
        <taxon>Eukaryota</taxon>
        <taxon>Metazoa</taxon>
        <taxon>Ecdysozoa</taxon>
        <taxon>Nematoda</taxon>
        <taxon>Chromadorea</taxon>
        <taxon>Rhabditida</taxon>
        <taxon>Rhabditina</taxon>
        <taxon>Rhabditomorpha</taxon>
        <taxon>Rhabditoidea</taxon>
        <taxon>Rhabditidae</taxon>
        <taxon>Peloderinae</taxon>
        <taxon>Caenorhabditis</taxon>
    </lineage>
</organism>
<dbReference type="OrthoDB" id="7318948at2759"/>
<dbReference type="InterPro" id="IPR001680">
    <property type="entry name" value="WD40_rpt"/>
</dbReference>
<dbReference type="PROSITE" id="PS50082">
    <property type="entry name" value="WD_REPEATS_2"/>
    <property type="match status" value="1"/>
</dbReference>
<dbReference type="InterPro" id="IPR036322">
    <property type="entry name" value="WD40_repeat_dom_sf"/>
</dbReference>
<evidence type="ECO:0000256" key="5">
    <source>
        <dbReference type="ARBA" id="ARBA00023163"/>
    </source>
</evidence>